<dbReference type="EMBL" id="CAKKLH010000316">
    <property type="protein sequence ID" value="CAH0111718.1"/>
    <property type="molecule type" value="Genomic_DNA"/>
</dbReference>
<keyword evidence="6" id="KW-1185">Reference proteome</keyword>
<dbReference type="AlphaFoldDB" id="A0A8J2S6T1"/>
<feature type="compositionally biased region" description="Basic and acidic residues" evidence="2">
    <location>
        <begin position="1107"/>
        <end position="1121"/>
    </location>
</feature>
<reference evidence="5" key="1">
    <citation type="submission" date="2021-11" db="EMBL/GenBank/DDBJ databases">
        <authorList>
            <person name="Schell T."/>
        </authorList>
    </citation>
    <scope>NUCLEOTIDE SEQUENCE</scope>
    <source>
        <strain evidence="5">M5</strain>
    </source>
</reference>
<gene>
    <name evidence="5" type="ORF">DGAL_LOCUS15372</name>
</gene>
<dbReference type="PANTHER" id="PTHR47577">
    <property type="entry name" value="THAP DOMAIN-CONTAINING PROTEIN 6"/>
    <property type="match status" value="1"/>
</dbReference>
<protein>
    <submittedName>
        <fullName evidence="5">Uncharacterized protein</fullName>
    </submittedName>
</protein>
<evidence type="ECO:0000259" key="3">
    <source>
        <dbReference type="Pfam" id="PF21787"/>
    </source>
</evidence>
<dbReference type="InterPro" id="IPR048365">
    <property type="entry name" value="TNP-like_RNaseH_N"/>
</dbReference>
<sequence length="1165" mass="132261">MNPESHTGVRISLTGRMPHTGESSNNGTTSDTNEDPANVQAVNDLEQQLTCSVNHLITMELLVTPMKTQQMCKLLMTWKQQLNFQCESSNNCQLPVSPMKTQKILNNIHWKNLLTVLILDPTEAKTPNASWCWLPAKVEVFGKETGESFNRTCVKFTKFDDQVVYSKSVTVIRNELFYRSKGFVLVRPNFLPQSFVCILDLQDAMARFDSSSLCLGCDPKFGEQLATMKRVTQGKLSWRSKRCLKVLERGSTCHFCRHVNELLPIKQSKMEKLVSRNRKLEASNTAKEKQVKRRNDAVKKLREEIIVLRKDMVSSCNRVLADKLSKLDPQELLVVKTILKKAECKNDKSMRYDPAFLLECIMLRIKSKAAYDHLRLQKLLPLPCPNTIRKLLSCMTRTFGLNGYALNAIKLFLKNKPRAMRFGSLVWDEMSLAELVNFDAKTLLFEGFVDYGTAGLLLKENKEELADHALVLIFRPYRYSWIQPIACYATKEACKAIVKSVVCDGAQSNKAVMKTCGVVGKYDQIINTFVNKVTPMEVEKCPEVPDSAVNPTFVNNTKPMEVEMCPEDPDSALNPAFVNNAKPMEVGMCPEDPDSAMNPAFVNNAKPMEVGMCPEDPDSAMNPAVFNNAKSMEVGMCPEDPDSAMNPAFVNNAKPMEVEMCPEYPDSAVNPSLSKESNSCALSRSKVECDHKDVTSFSHPTTDGELIYFFIDVPHLLKCIRNNIFNVKEVQFKGKIVRFSDFELLYNTSKIPGDSTVDFKQAYESSPILEELLEALWETKVKRDETGIPSFASQTTLQALRMTVFSTIELTDYLLGDDIGYDFVLTGKFNQDCVERFFGIIRAAGGGQEMPTVRSFLALFRMLSVYYPTREITRNRANVDKSEQMKLLTTYKENMLNRFKADKKETKRRRDGLKSKLAKGITFLDYDAQNEKSYDKYLEHVVYDLAGYMLHARRKLIGNCDGCWKSLLTNDQLKPDSFYGDKLVVLKSKGGLKSPTKNMFAVILEVEKILIKHFASADAYIRDSFHSVISKMSEMKVHRICCELHREKLASSLIYEYIVIRYRFQGKWKKKQEEAAKGRLCPSYPKKTLEDIATNDSKKKPVQNDGKTLHHNDPKEKEISQKIKKNVPLHVKAKSDIIEIVPALRISARKKTPKLTKAQQAEREV</sequence>
<dbReference type="Pfam" id="PF21787">
    <property type="entry name" value="TNP-like_RNaseH_N"/>
    <property type="match status" value="1"/>
</dbReference>
<evidence type="ECO:0000259" key="4">
    <source>
        <dbReference type="Pfam" id="PF21789"/>
    </source>
</evidence>
<dbReference type="Proteomes" id="UP000789390">
    <property type="component" value="Unassembled WGS sequence"/>
</dbReference>
<evidence type="ECO:0000256" key="1">
    <source>
        <dbReference type="SAM" id="Coils"/>
    </source>
</evidence>
<name>A0A8J2S6T1_9CRUS</name>
<dbReference type="PANTHER" id="PTHR47577:SF2">
    <property type="entry name" value="THAP DOMAIN CONTAINING 9"/>
    <property type="match status" value="1"/>
</dbReference>
<feature type="region of interest" description="Disordered" evidence="2">
    <location>
        <begin position="1"/>
        <end position="36"/>
    </location>
</feature>
<dbReference type="OrthoDB" id="6371942at2759"/>
<organism evidence="5 6">
    <name type="scientific">Daphnia galeata</name>
    <dbReference type="NCBI Taxonomy" id="27404"/>
    <lineage>
        <taxon>Eukaryota</taxon>
        <taxon>Metazoa</taxon>
        <taxon>Ecdysozoa</taxon>
        <taxon>Arthropoda</taxon>
        <taxon>Crustacea</taxon>
        <taxon>Branchiopoda</taxon>
        <taxon>Diplostraca</taxon>
        <taxon>Cladocera</taxon>
        <taxon>Anomopoda</taxon>
        <taxon>Daphniidae</taxon>
        <taxon>Daphnia</taxon>
    </lineage>
</organism>
<feature type="region of interest" description="Disordered" evidence="2">
    <location>
        <begin position="1093"/>
        <end position="1124"/>
    </location>
</feature>
<feature type="domain" description="Transposable element P transposase-like RNase H" evidence="3">
    <location>
        <begin position="400"/>
        <end position="494"/>
    </location>
</feature>
<evidence type="ECO:0000313" key="5">
    <source>
        <dbReference type="EMBL" id="CAH0111718.1"/>
    </source>
</evidence>
<dbReference type="Pfam" id="PF21789">
    <property type="entry name" value="TNP-like_RNaseH_C"/>
    <property type="match status" value="1"/>
</dbReference>
<dbReference type="InterPro" id="IPR048367">
    <property type="entry name" value="TNP-like_RNaseH_C"/>
</dbReference>
<proteinExistence type="predicted"/>
<comment type="caution">
    <text evidence="5">The sequence shown here is derived from an EMBL/GenBank/DDBJ whole genome shotgun (WGS) entry which is preliminary data.</text>
</comment>
<keyword evidence="1" id="KW-0175">Coiled coil</keyword>
<feature type="domain" description="Transposable element P transposase-like RNase H C-terminal" evidence="4">
    <location>
        <begin position="828"/>
        <end position="861"/>
    </location>
</feature>
<accession>A0A8J2S6T1</accession>
<evidence type="ECO:0000313" key="6">
    <source>
        <dbReference type="Proteomes" id="UP000789390"/>
    </source>
</evidence>
<evidence type="ECO:0000256" key="2">
    <source>
        <dbReference type="SAM" id="MobiDB-lite"/>
    </source>
</evidence>
<feature type="compositionally biased region" description="Polar residues" evidence="2">
    <location>
        <begin position="21"/>
        <end position="31"/>
    </location>
</feature>
<feature type="coiled-coil region" evidence="1">
    <location>
        <begin position="270"/>
        <end position="304"/>
    </location>
</feature>